<reference evidence="2 3" key="1">
    <citation type="submission" date="2019-05" db="EMBL/GenBank/DDBJ databases">
        <title>Another draft genome of Portunus trituberculatus and its Hox gene families provides insights of decapod evolution.</title>
        <authorList>
            <person name="Jeong J.-H."/>
            <person name="Song I."/>
            <person name="Kim S."/>
            <person name="Choi T."/>
            <person name="Kim D."/>
            <person name="Ryu S."/>
            <person name="Kim W."/>
        </authorList>
    </citation>
    <scope>NUCLEOTIDE SEQUENCE [LARGE SCALE GENOMIC DNA]</scope>
    <source>
        <tissue evidence="2">Muscle</tissue>
    </source>
</reference>
<organism evidence="2 3">
    <name type="scientific">Portunus trituberculatus</name>
    <name type="common">Swimming crab</name>
    <name type="synonym">Neptunus trituberculatus</name>
    <dbReference type="NCBI Taxonomy" id="210409"/>
    <lineage>
        <taxon>Eukaryota</taxon>
        <taxon>Metazoa</taxon>
        <taxon>Ecdysozoa</taxon>
        <taxon>Arthropoda</taxon>
        <taxon>Crustacea</taxon>
        <taxon>Multicrustacea</taxon>
        <taxon>Malacostraca</taxon>
        <taxon>Eumalacostraca</taxon>
        <taxon>Eucarida</taxon>
        <taxon>Decapoda</taxon>
        <taxon>Pleocyemata</taxon>
        <taxon>Brachyura</taxon>
        <taxon>Eubrachyura</taxon>
        <taxon>Portunoidea</taxon>
        <taxon>Portunidae</taxon>
        <taxon>Portuninae</taxon>
        <taxon>Portunus</taxon>
    </lineage>
</organism>
<comment type="caution">
    <text evidence="2">The sequence shown here is derived from an EMBL/GenBank/DDBJ whole genome shotgun (WGS) entry which is preliminary data.</text>
</comment>
<dbReference type="AlphaFoldDB" id="A0A5B7CMU3"/>
<evidence type="ECO:0000256" key="1">
    <source>
        <dbReference type="SAM" id="MobiDB-lite"/>
    </source>
</evidence>
<dbReference type="Proteomes" id="UP000324222">
    <property type="component" value="Unassembled WGS sequence"/>
</dbReference>
<evidence type="ECO:0000313" key="3">
    <source>
        <dbReference type="Proteomes" id="UP000324222"/>
    </source>
</evidence>
<gene>
    <name evidence="2" type="ORF">E2C01_003112</name>
</gene>
<sequence>MYINHNNAPVQEKNEPHRTSAGSRQLEACTRFRLGVRKEGAEGSVAGAVGLQEGKVACHEPVKYVACVEVRGAGERETLSGGGGGGQGLVVVVVVVVVGCNTEVA</sequence>
<feature type="region of interest" description="Disordered" evidence="1">
    <location>
        <begin position="1"/>
        <end position="23"/>
    </location>
</feature>
<proteinExistence type="predicted"/>
<dbReference type="EMBL" id="VSRR010000119">
    <property type="protein sequence ID" value="MPC10475.1"/>
    <property type="molecule type" value="Genomic_DNA"/>
</dbReference>
<accession>A0A5B7CMU3</accession>
<protein>
    <submittedName>
        <fullName evidence="2">Uncharacterized protein</fullName>
    </submittedName>
</protein>
<name>A0A5B7CMU3_PORTR</name>
<keyword evidence="3" id="KW-1185">Reference proteome</keyword>
<evidence type="ECO:0000313" key="2">
    <source>
        <dbReference type="EMBL" id="MPC10475.1"/>
    </source>
</evidence>